<keyword evidence="4 7" id="KW-0863">Zinc-finger</keyword>
<organism evidence="9 10">
    <name type="scientific">Dreissena polymorpha</name>
    <name type="common">Zebra mussel</name>
    <name type="synonym">Mytilus polymorpha</name>
    <dbReference type="NCBI Taxonomy" id="45954"/>
    <lineage>
        <taxon>Eukaryota</taxon>
        <taxon>Metazoa</taxon>
        <taxon>Spiralia</taxon>
        <taxon>Lophotrochozoa</taxon>
        <taxon>Mollusca</taxon>
        <taxon>Bivalvia</taxon>
        <taxon>Autobranchia</taxon>
        <taxon>Heteroconchia</taxon>
        <taxon>Euheterodonta</taxon>
        <taxon>Imparidentia</taxon>
        <taxon>Neoheterodontei</taxon>
        <taxon>Myida</taxon>
        <taxon>Dreissenoidea</taxon>
        <taxon>Dreissenidae</taxon>
        <taxon>Dreissena</taxon>
    </lineage>
</organism>
<reference evidence="9" key="2">
    <citation type="submission" date="2020-11" db="EMBL/GenBank/DDBJ databases">
        <authorList>
            <person name="McCartney M.A."/>
            <person name="Auch B."/>
            <person name="Kono T."/>
            <person name="Mallez S."/>
            <person name="Becker A."/>
            <person name="Gohl D.M."/>
            <person name="Silverstein K.A.T."/>
            <person name="Koren S."/>
            <person name="Bechman K.B."/>
            <person name="Herman A."/>
            <person name="Abrahante J.E."/>
            <person name="Garbe J."/>
        </authorList>
    </citation>
    <scope>NUCLEOTIDE SEQUENCE</scope>
    <source>
        <strain evidence="9">Duluth1</strain>
        <tissue evidence="9">Whole animal</tissue>
    </source>
</reference>
<evidence type="ECO:0000256" key="6">
    <source>
        <dbReference type="ARBA" id="ARBA00023242"/>
    </source>
</evidence>
<dbReference type="AlphaFoldDB" id="A0A9D4D555"/>
<dbReference type="PANTHER" id="PTHR24388">
    <property type="entry name" value="ZINC FINGER PROTEIN"/>
    <property type="match status" value="1"/>
</dbReference>
<gene>
    <name evidence="9" type="ORF">DPMN_044993</name>
</gene>
<accession>A0A9D4D555</accession>
<comment type="subcellular location">
    <subcellularLocation>
        <location evidence="1">Nucleus</location>
    </subcellularLocation>
</comment>
<keyword evidence="6" id="KW-0539">Nucleus</keyword>
<evidence type="ECO:0000256" key="5">
    <source>
        <dbReference type="ARBA" id="ARBA00022833"/>
    </source>
</evidence>
<keyword evidence="5" id="KW-0862">Zinc</keyword>
<keyword evidence="2" id="KW-0479">Metal-binding</keyword>
<keyword evidence="10" id="KW-1185">Reference proteome</keyword>
<dbReference type="Pfam" id="PF00096">
    <property type="entry name" value="zf-C2H2"/>
    <property type="match status" value="2"/>
</dbReference>
<reference evidence="9" key="1">
    <citation type="journal article" date="2019" name="bioRxiv">
        <title>The Genome of the Zebra Mussel, Dreissena polymorpha: A Resource for Invasive Species Research.</title>
        <authorList>
            <person name="McCartney M.A."/>
            <person name="Auch B."/>
            <person name="Kono T."/>
            <person name="Mallez S."/>
            <person name="Zhang Y."/>
            <person name="Obille A."/>
            <person name="Becker A."/>
            <person name="Abrahante J.E."/>
            <person name="Garbe J."/>
            <person name="Badalamenti J.P."/>
            <person name="Herman A."/>
            <person name="Mangelson H."/>
            <person name="Liachko I."/>
            <person name="Sullivan S."/>
            <person name="Sone E.D."/>
            <person name="Koren S."/>
            <person name="Silverstein K.A.T."/>
            <person name="Beckman K.B."/>
            <person name="Gohl D.M."/>
        </authorList>
    </citation>
    <scope>NUCLEOTIDE SEQUENCE</scope>
    <source>
        <strain evidence="9">Duluth1</strain>
        <tissue evidence="9">Whole animal</tissue>
    </source>
</reference>
<dbReference type="PROSITE" id="PS00028">
    <property type="entry name" value="ZINC_FINGER_C2H2_1"/>
    <property type="match status" value="1"/>
</dbReference>
<dbReference type="SUPFAM" id="SSF57667">
    <property type="entry name" value="beta-beta-alpha zinc fingers"/>
    <property type="match status" value="1"/>
</dbReference>
<evidence type="ECO:0000313" key="9">
    <source>
        <dbReference type="EMBL" id="KAH3738359.1"/>
    </source>
</evidence>
<evidence type="ECO:0000256" key="1">
    <source>
        <dbReference type="ARBA" id="ARBA00004123"/>
    </source>
</evidence>
<dbReference type="InterPro" id="IPR050527">
    <property type="entry name" value="Snail/Krueppel_Znf"/>
</dbReference>
<feature type="domain" description="C2H2-type" evidence="8">
    <location>
        <begin position="45"/>
        <end position="72"/>
    </location>
</feature>
<feature type="domain" description="C2H2-type" evidence="8">
    <location>
        <begin position="73"/>
        <end position="96"/>
    </location>
</feature>
<dbReference type="PANTHER" id="PTHR24388:SF54">
    <property type="entry name" value="PROTEIN ESCARGOT"/>
    <property type="match status" value="1"/>
</dbReference>
<evidence type="ECO:0000256" key="4">
    <source>
        <dbReference type="ARBA" id="ARBA00022771"/>
    </source>
</evidence>
<protein>
    <recommendedName>
        <fullName evidence="8">C2H2-type domain-containing protein</fullName>
    </recommendedName>
</protein>
<comment type="caution">
    <text evidence="9">The sequence shown here is derived from an EMBL/GenBank/DDBJ whole genome shotgun (WGS) entry which is preliminary data.</text>
</comment>
<keyword evidence="3" id="KW-0677">Repeat</keyword>
<evidence type="ECO:0000256" key="7">
    <source>
        <dbReference type="PROSITE-ProRule" id="PRU00042"/>
    </source>
</evidence>
<dbReference type="Gene3D" id="3.30.160.60">
    <property type="entry name" value="Classic Zinc Finger"/>
    <property type="match status" value="1"/>
</dbReference>
<dbReference type="PROSITE" id="PS50157">
    <property type="entry name" value="ZINC_FINGER_C2H2_2"/>
    <property type="match status" value="2"/>
</dbReference>
<evidence type="ECO:0000256" key="3">
    <source>
        <dbReference type="ARBA" id="ARBA00022737"/>
    </source>
</evidence>
<name>A0A9D4D555_DREPO</name>
<dbReference type="GO" id="GO:0000978">
    <property type="term" value="F:RNA polymerase II cis-regulatory region sequence-specific DNA binding"/>
    <property type="evidence" value="ECO:0007669"/>
    <property type="project" value="TreeGrafter"/>
</dbReference>
<evidence type="ECO:0000256" key="2">
    <source>
        <dbReference type="ARBA" id="ARBA00022723"/>
    </source>
</evidence>
<dbReference type="Proteomes" id="UP000828390">
    <property type="component" value="Unassembled WGS sequence"/>
</dbReference>
<evidence type="ECO:0000313" key="10">
    <source>
        <dbReference type="Proteomes" id="UP000828390"/>
    </source>
</evidence>
<dbReference type="GO" id="GO:0008270">
    <property type="term" value="F:zinc ion binding"/>
    <property type="evidence" value="ECO:0007669"/>
    <property type="project" value="UniProtKB-KW"/>
</dbReference>
<dbReference type="GO" id="GO:0005634">
    <property type="term" value="C:nucleus"/>
    <property type="evidence" value="ECO:0007669"/>
    <property type="project" value="UniProtKB-SubCell"/>
</dbReference>
<proteinExistence type="predicted"/>
<dbReference type="GO" id="GO:0000981">
    <property type="term" value="F:DNA-binding transcription factor activity, RNA polymerase II-specific"/>
    <property type="evidence" value="ECO:0007669"/>
    <property type="project" value="TreeGrafter"/>
</dbReference>
<dbReference type="InterPro" id="IPR036236">
    <property type="entry name" value="Znf_C2H2_sf"/>
</dbReference>
<evidence type="ECO:0000259" key="8">
    <source>
        <dbReference type="PROSITE" id="PS50157"/>
    </source>
</evidence>
<dbReference type="EMBL" id="JAIWYP010000011">
    <property type="protein sequence ID" value="KAH3738359.1"/>
    <property type="molecule type" value="Genomic_DNA"/>
</dbReference>
<sequence length="96" mass="11226">MPTTFADIEPAHMMGQRIMFALRVAFADKYLLRAHEQTETREGYVTCSICNKQLRDDACLREHMATHSNRKDNLCNKCGKHYKHISSLCRHQKRCN</sequence>
<dbReference type="InterPro" id="IPR013087">
    <property type="entry name" value="Znf_C2H2_type"/>
</dbReference>